<evidence type="ECO:0000256" key="8">
    <source>
        <dbReference type="ARBA" id="ARBA00023239"/>
    </source>
</evidence>
<evidence type="ECO:0000313" key="11">
    <source>
        <dbReference type="EMBL" id="GAG02370.1"/>
    </source>
</evidence>
<protein>
    <recommendedName>
        <fullName evidence="3">tryptophan synthase</fullName>
        <ecNumber evidence="3">4.2.1.20</ecNumber>
    </recommendedName>
</protein>
<proteinExistence type="predicted"/>
<dbReference type="EC" id="4.2.1.20" evidence="3"/>
<dbReference type="EMBL" id="BARS01029250">
    <property type="protein sequence ID" value="GAG02370.1"/>
    <property type="molecule type" value="Genomic_DNA"/>
</dbReference>
<dbReference type="InterPro" id="IPR036052">
    <property type="entry name" value="TrpB-like_PALP_sf"/>
</dbReference>
<evidence type="ECO:0000256" key="7">
    <source>
        <dbReference type="ARBA" id="ARBA00023141"/>
    </source>
</evidence>
<dbReference type="Gene3D" id="3.40.50.1100">
    <property type="match status" value="1"/>
</dbReference>
<dbReference type="InterPro" id="IPR023026">
    <property type="entry name" value="Trp_synth_beta/beta-like"/>
</dbReference>
<gene>
    <name evidence="11" type="ORF">S01H1_45741</name>
</gene>
<dbReference type="GO" id="GO:0005737">
    <property type="term" value="C:cytoplasm"/>
    <property type="evidence" value="ECO:0007669"/>
    <property type="project" value="TreeGrafter"/>
</dbReference>
<dbReference type="GO" id="GO:0004834">
    <property type="term" value="F:tryptophan synthase activity"/>
    <property type="evidence" value="ECO:0007669"/>
    <property type="project" value="UniProtKB-EC"/>
</dbReference>
<dbReference type="AlphaFoldDB" id="X0UA02"/>
<name>X0UA02_9ZZZZ</name>
<keyword evidence="7" id="KW-0057">Aromatic amino acid biosynthesis</keyword>
<reference evidence="11" key="1">
    <citation type="journal article" date="2014" name="Front. Microbiol.">
        <title>High frequency of phylogenetically diverse reductive dehalogenase-homologous genes in deep subseafloor sedimentary metagenomes.</title>
        <authorList>
            <person name="Kawai M."/>
            <person name="Futagami T."/>
            <person name="Toyoda A."/>
            <person name="Takaki Y."/>
            <person name="Nishi S."/>
            <person name="Hori S."/>
            <person name="Arai W."/>
            <person name="Tsubouchi T."/>
            <person name="Morono Y."/>
            <person name="Uchiyama I."/>
            <person name="Ito T."/>
            <person name="Fujiyama A."/>
            <person name="Inagaki F."/>
            <person name="Takami H."/>
        </authorList>
    </citation>
    <scope>NUCLEOTIDE SEQUENCE</scope>
    <source>
        <strain evidence="11">Expedition CK06-06</strain>
    </source>
</reference>
<evidence type="ECO:0000259" key="10">
    <source>
        <dbReference type="Pfam" id="PF00291"/>
    </source>
</evidence>
<evidence type="ECO:0000256" key="4">
    <source>
        <dbReference type="ARBA" id="ARBA00022605"/>
    </source>
</evidence>
<keyword evidence="5" id="KW-0822">Tryptophan biosynthesis</keyword>
<evidence type="ECO:0000256" key="5">
    <source>
        <dbReference type="ARBA" id="ARBA00022822"/>
    </source>
</evidence>
<evidence type="ECO:0000256" key="9">
    <source>
        <dbReference type="ARBA" id="ARBA00049047"/>
    </source>
</evidence>
<dbReference type="PANTHER" id="PTHR48077">
    <property type="entry name" value="TRYPTOPHAN SYNTHASE-RELATED"/>
    <property type="match status" value="1"/>
</dbReference>
<dbReference type="GO" id="GO:0052684">
    <property type="term" value="F:L-serine hydro-lyase (adding indole, L-tryptophan-forming) activity"/>
    <property type="evidence" value="ECO:0007669"/>
    <property type="project" value="TreeGrafter"/>
</dbReference>
<comment type="catalytic activity">
    <reaction evidence="9">
        <text>(1S,2R)-1-C-(indol-3-yl)glycerol 3-phosphate + L-serine = D-glyceraldehyde 3-phosphate + L-tryptophan + H2O</text>
        <dbReference type="Rhea" id="RHEA:10532"/>
        <dbReference type="ChEBI" id="CHEBI:15377"/>
        <dbReference type="ChEBI" id="CHEBI:33384"/>
        <dbReference type="ChEBI" id="CHEBI:57912"/>
        <dbReference type="ChEBI" id="CHEBI:58866"/>
        <dbReference type="ChEBI" id="CHEBI:59776"/>
        <dbReference type="EC" id="4.2.1.20"/>
    </reaction>
</comment>
<feature type="domain" description="Tryptophan synthase beta chain-like PALP" evidence="10">
    <location>
        <begin position="2"/>
        <end position="163"/>
    </location>
</feature>
<comment type="caution">
    <text evidence="11">The sequence shown here is derived from an EMBL/GenBank/DDBJ whole genome shotgun (WGS) entry which is preliminary data.</text>
</comment>
<dbReference type="InterPro" id="IPR001926">
    <property type="entry name" value="TrpB-like_PALP"/>
</dbReference>
<keyword evidence="8" id="KW-0456">Lyase</keyword>
<keyword evidence="6" id="KW-0663">Pyridoxal phosphate</keyword>
<dbReference type="Pfam" id="PF00291">
    <property type="entry name" value="PALP"/>
    <property type="match status" value="1"/>
</dbReference>
<feature type="non-terminal residue" evidence="11">
    <location>
        <position position="1"/>
    </location>
</feature>
<sequence length="181" mass="19497">GEYPDILIGCCGGGSNFSGFAFPFLADKLAGKKPKLKFIGVEPKSCASMCTGDYRYDFGDTGKQTPLLKMETLGCDFVPPPIHAGGLRYHGIAPSLAFLHQEGILEAKCYDQLAIFKAAIDFTKAEGIIIAPETAHAVKAAIDEAIKAKKERKKKVIIFNLSGHGLLDLAGYDDFLKGKLK</sequence>
<evidence type="ECO:0000256" key="1">
    <source>
        <dbReference type="ARBA" id="ARBA00001933"/>
    </source>
</evidence>
<evidence type="ECO:0000256" key="2">
    <source>
        <dbReference type="ARBA" id="ARBA00004733"/>
    </source>
</evidence>
<comment type="cofactor">
    <cofactor evidence="1">
        <name>pyridoxal 5'-phosphate</name>
        <dbReference type="ChEBI" id="CHEBI:597326"/>
    </cofactor>
</comment>
<accession>X0UA02</accession>
<organism evidence="11">
    <name type="scientific">marine sediment metagenome</name>
    <dbReference type="NCBI Taxonomy" id="412755"/>
    <lineage>
        <taxon>unclassified sequences</taxon>
        <taxon>metagenomes</taxon>
        <taxon>ecological metagenomes</taxon>
    </lineage>
</organism>
<dbReference type="PANTHER" id="PTHR48077:SF6">
    <property type="entry name" value="TRYPTOPHAN SYNTHASE"/>
    <property type="match status" value="1"/>
</dbReference>
<keyword evidence="4" id="KW-0028">Amino-acid biosynthesis</keyword>
<dbReference type="SUPFAM" id="SSF53686">
    <property type="entry name" value="Tryptophan synthase beta subunit-like PLP-dependent enzymes"/>
    <property type="match status" value="1"/>
</dbReference>
<evidence type="ECO:0000256" key="3">
    <source>
        <dbReference type="ARBA" id="ARBA00012043"/>
    </source>
</evidence>
<comment type="pathway">
    <text evidence="2">Amino-acid biosynthesis; L-tryptophan biosynthesis; L-tryptophan from chorismate: step 5/5.</text>
</comment>
<evidence type="ECO:0000256" key="6">
    <source>
        <dbReference type="ARBA" id="ARBA00022898"/>
    </source>
</evidence>